<dbReference type="RefSeq" id="XP_056699517.1">
    <property type="nucleotide sequence ID" value="XM_056843539.1"/>
</dbReference>
<dbReference type="SUPFAM" id="SSF81383">
    <property type="entry name" value="F-box domain"/>
    <property type="match status" value="1"/>
</dbReference>
<dbReference type="GeneID" id="110792647"/>
<dbReference type="Gene3D" id="3.80.10.10">
    <property type="entry name" value="Ribonuclease Inhibitor"/>
    <property type="match status" value="1"/>
</dbReference>
<dbReference type="InterPro" id="IPR053781">
    <property type="entry name" value="F-box_AtFBL13-like"/>
</dbReference>
<dbReference type="PANTHER" id="PTHR31900">
    <property type="entry name" value="F-BOX/RNI SUPERFAMILY PROTEIN-RELATED"/>
    <property type="match status" value="1"/>
</dbReference>
<dbReference type="RefSeq" id="XP_021853155.2">
    <property type="nucleotide sequence ID" value="XM_021997463.2"/>
</dbReference>
<dbReference type="Pfam" id="PF00646">
    <property type="entry name" value="F-box"/>
    <property type="match status" value="1"/>
</dbReference>
<dbReference type="InterPro" id="IPR006566">
    <property type="entry name" value="FBD"/>
</dbReference>
<evidence type="ECO:0000313" key="2">
    <source>
        <dbReference type="Proteomes" id="UP000813463"/>
    </source>
</evidence>
<dbReference type="Proteomes" id="UP000813463">
    <property type="component" value="Chromosome 4"/>
</dbReference>
<evidence type="ECO:0000313" key="4">
    <source>
        <dbReference type="RefSeq" id="XP_056699516.1"/>
    </source>
</evidence>
<sequence length="464" mass="52204">MDEEDRLSSLPDSLLVEILSLLPLNNAAATSALSHRWVSLWTQLPRLKIDSDIPIFDLDSDSCKERFHESIATFNHILQHLTSPNIHTFDLHFHYPNLDIEQFNVCSASLISWIPLLCVRNPAILKVGSVILQNTGRHFITLPSCIFETHSIVNLDLCGFFYCKLPESGIVNLPNLKTLSFFAVDFDPKVLRTLFKSCPLLETLCLRLDLGEDQVLDISAPKLNFLTIGMTGPSYRSKIVIDAPLLEVMALIDCVALYSFVNIPPNLQKATIQFFDPEKVGVYLTSIPDLLQGISKAKSITFGNNLAVFNDLNPEDANVWSLFCNLTHLKLVLDKEYGDWGATIPSCLLNKLKSIELCAMNGDEDDVESVKYILGNANVLDKLHITPFANPRRYGRSVLWKEYKFCGDLFTLPRISVTCKIEFDGVYFRASSYGPQNESGCSEIDWLKSQTWPALNEDDDESDE</sequence>
<evidence type="ECO:0000313" key="3">
    <source>
        <dbReference type="RefSeq" id="XP_021853155.2"/>
    </source>
</evidence>
<organism evidence="2 3">
    <name type="scientific">Spinacia oleracea</name>
    <name type="common">Spinach</name>
    <dbReference type="NCBI Taxonomy" id="3562"/>
    <lineage>
        <taxon>Eukaryota</taxon>
        <taxon>Viridiplantae</taxon>
        <taxon>Streptophyta</taxon>
        <taxon>Embryophyta</taxon>
        <taxon>Tracheophyta</taxon>
        <taxon>Spermatophyta</taxon>
        <taxon>Magnoliopsida</taxon>
        <taxon>eudicotyledons</taxon>
        <taxon>Gunneridae</taxon>
        <taxon>Pentapetalae</taxon>
        <taxon>Caryophyllales</taxon>
        <taxon>Chenopodiaceae</taxon>
        <taxon>Chenopodioideae</taxon>
        <taxon>Anserineae</taxon>
        <taxon>Spinacia</taxon>
    </lineage>
</organism>
<protein>
    <submittedName>
        <fullName evidence="3 4">F-box/LRR-repeat protein At3g26922-like</fullName>
    </submittedName>
</protein>
<evidence type="ECO:0000313" key="5">
    <source>
        <dbReference type="RefSeq" id="XP_056699517.1"/>
    </source>
</evidence>
<accession>A0A9R0K0I6</accession>
<proteinExistence type="predicted"/>
<reference evidence="3 4" key="2">
    <citation type="submission" date="2025-05" db="UniProtKB">
        <authorList>
            <consortium name="RefSeq"/>
        </authorList>
    </citation>
    <scope>IDENTIFICATION</scope>
    <source>
        <tissue evidence="3 4">Leaf</tissue>
    </source>
</reference>
<gene>
    <name evidence="3 4 5" type="primary">LOC110792647</name>
</gene>
<dbReference type="InterPro" id="IPR050232">
    <property type="entry name" value="FBL13/AtMIF1-like"/>
</dbReference>
<dbReference type="CDD" id="cd22160">
    <property type="entry name" value="F-box_AtFBL13-like"/>
    <property type="match status" value="1"/>
</dbReference>
<dbReference type="InterPro" id="IPR032675">
    <property type="entry name" value="LRR_dom_sf"/>
</dbReference>
<dbReference type="Pfam" id="PF24758">
    <property type="entry name" value="LRR_At5g56370"/>
    <property type="match status" value="1"/>
</dbReference>
<dbReference type="InterPro" id="IPR001810">
    <property type="entry name" value="F-box_dom"/>
</dbReference>
<dbReference type="SUPFAM" id="SSF52047">
    <property type="entry name" value="RNI-like"/>
    <property type="match status" value="1"/>
</dbReference>
<dbReference type="InterPro" id="IPR055411">
    <property type="entry name" value="LRR_FXL15/At3g58940/PEG3-like"/>
</dbReference>
<dbReference type="SMART" id="SM00579">
    <property type="entry name" value="FBD"/>
    <property type="match status" value="1"/>
</dbReference>
<dbReference type="Pfam" id="PF08387">
    <property type="entry name" value="FBD"/>
    <property type="match status" value="1"/>
</dbReference>
<feature type="domain" description="FBD" evidence="1">
    <location>
        <begin position="346"/>
        <end position="424"/>
    </location>
</feature>
<name>A0A9R0K0I6_SPIOL</name>
<dbReference type="KEGG" id="soe:110792647"/>
<reference evidence="2" key="1">
    <citation type="journal article" date="2021" name="Nat. Commun.">
        <title>Genomic analyses provide insights into spinach domestication and the genetic basis of agronomic traits.</title>
        <authorList>
            <person name="Cai X."/>
            <person name="Sun X."/>
            <person name="Xu C."/>
            <person name="Sun H."/>
            <person name="Wang X."/>
            <person name="Ge C."/>
            <person name="Zhang Z."/>
            <person name="Wang Q."/>
            <person name="Fei Z."/>
            <person name="Jiao C."/>
            <person name="Wang Q."/>
        </authorList>
    </citation>
    <scope>NUCLEOTIDE SEQUENCE [LARGE SCALE GENOMIC DNA]</scope>
    <source>
        <strain evidence="2">cv. Varoflay</strain>
    </source>
</reference>
<dbReference type="PANTHER" id="PTHR31900:SF31">
    <property type="entry name" value="F-BOX_LRR-REPEAT PROTEIN 13-LIKE"/>
    <property type="match status" value="1"/>
</dbReference>
<keyword evidence="2" id="KW-1185">Reference proteome</keyword>
<dbReference type="RefSeq" id="XP_056699516.1">
    <property type="nucleotide sequence ID" value="XM_056843538.1"/>
</dbReference>
<dbReference type="AlphaFoldDB" id="A0A9R0K0I6"/>
<dbReference type="InterPro" id="IPR036047">
    <property type="entry name" value="F-box-like_dom_sf"/>
</dbReference>
<evidence type="ECO:0000259" key="1">
    <source>
        <dbReference type="SMART" id="SM00579"/>
    </source>
</evidence>